<dbReference type="CTD" id="55905"/>
<evidence type="ECO:0000256" key="13">
    <source>
        <dbReference type="ARBA" id="ARBA00022782"/>
    </source>
</evidence>
<proteinExistence type="predicted"/>
<evidence type="ECO:0000256" key="8">
    <source>
        <dbReference type="ARBA" id="ARBA00022473"/>
    </source>
</evidence>
<dbReference type="InterPro" id="IPR001841">
    <property type="entry name" value="Znf_RING"/>
</dbReference>
<dbReference type="EC" id="2.3.2.27" evidence="6"/>
<evidence type="ECO:0000256" key="23">
    <source>
        <dbReference type="PROSITE-ProRule" id="PRU00175"/>
    </source>
</evidence>
<keyword evidence="12 23" id="KW-0863">Zinc-finger</keyword>
<evidence type="ECO:0000313" key="27">
    <source>
        <dbReference type="Proteomes" id="UP000515152"/>
    </source>
</evidence>
<dbReference type="InterPro" id="IPR027370">
    <property type="entry name" value="Znf-RING_euk"/>
</dbReference>
<dbReference type="Pfam" id="PF18574">
    <property type="entry name" value="zf_C2HC_14"/>
    <property type="match status" value="1"/>
</dbReference>
<keyword evidence="9" id="KW-0963">Cytoplasm</keyword>
<evidence type="ECO:0000256" key="2">
    <source>
        <dbReference type="ARBA" id="ARBA00004123"/>
    </source>
</evidence>
<evidence type="ECO:0000259" key="26">
    <source>
        <dbReference type="PROSITE" id="PS51803"/>
    </source>
</evidence>
<comment type="subunit">
    <text evidence="5">Interacts with XAF1, the interaction increases XAF1 stability and proapoptotic effects, and may regulate IFN signaling.</text>
</comment>
<dbReference type="GO" id="GO:0005634">
    <property type="term" value="C:nucleus"/>
    <property type="evidence" value="ECO:0007669"/>
    <property type="project" value="UniProtKB-SubCell"/>
</dbReference>
<evidence type="ECO:0000256" key="16">
    <source>
        <dbReference type="ARBA" id="ARBA00022843"/>
    </source>
</evidence>
<feature type="domain" description="C2HC RNF-type" evidence="26">
    <location>
        <begin position="146"/>
        <end position="165"/>
    </location>
</feature>
<accession>A0A6P3W296</accession>
<evidence type="ECO:0000256" key="18">
    <source>
        <dbReference type="ARBA" id="ARBA00022990"/>
    </source>
</evidence>
<evidence type="ECO:0000256" key="12">
    <source>
        <dbReference type="ARBA" id="ARBA00022771"/>
    </source>
</evidence>
<feature type="domain" description="RING-type" evidence="25">
    <location>
        <begin position="84"/>
        <end position="123"/>
    </location>
</feature>
<dbReference type="SMART" id="SM00184">
    <property type="entry name" value="RING"/>
    <property type="match status" value="1"/>
</dbReference>
<evidence type="ECO:0000256" key="1">
    <source>
        <dbReference type="ARBA" id="ARBA00000900"/>
    </source>
</evidence>
<reference evidence="28" key="1">
    <citation type="submission" date="2025-08" db="UniProtKB">
        <authorList>
            <consortium name="RefSeq"/>
        </authorList>
    </citation>
    <scope>IDENTIFICATION</scope>
</reference>
<keyword evidence="24" id="KW-0812">Transmembrane</keyword>
<dbReference type="GO" id="GO:0008270">
    <property type="term" value="F:zinc ion binding"/>
    <property type="evidence" value="ECO:0007669"/>
    <property type="project" value="UniProtKB-KW"/>
</dbReference>
<feature type="transmembrane region" description="Helical" evidence="24">
    <location>
        <begin position="12"/>
        <end position="33"/>
    </location>
</feature>
<organism evidence="27 28">
    <name type="scientific">Clupea harengus</name>
    <name type="common">Atlantic herring</name>
    <dbReference type="NCBI Taxonomy" id="7950"/>
    <lineage>
        <taxon>Eukaryota</taxon>
        <taxon>Metazoa</taxon>
        <taxon>Chordata</taxon>
        <taxon>Craniata</taxon>
        <taxon>Vertebrata</taxon>
        <taxon>Euteleostomi</taxon>
        <taxon>Actinopterygii</taxon>
        <taxon>Neopterygii</taxon>
        <taxon>Teleostei</taxon>
        <taxon>Clupei</taxon>
        <taxon>Clupeiformes</taxon>
        <taxon>Clupeoidei</taxon>
        <taxon>Clupeidae</taxon>
        <taxon>Clupea</taxon>
    </lineage>
</organism>
<evidence type="ECO:0000256" key="4">
    <source>
        <dbReference type="ARBA" id="ARBA00004906"/>
    </source>
</evidence>
<protein>
    <recommendedName>
        <fullName evidence="7">E3 ubiquitin-protein ligase RNF114</fullName>
        <ecNumber evidence="6">2.3.2.27</ecNumber>
    </recommendedName>
    <alternativeName>
        <fullName evidence="21">RING finger protein 114</fullName>
    </alternativeName>
    <alternativeName>
        <fullName evidence="20">RING-type E3 ubiquitin transferase RNF114</fullName>
    </alternativeName>
    <alternativeName>
        <fullName evidence="22">Zinc finger protein 313</fullName>
    </alternativeName>
</protein>
<evidence type="ECO:0000256" key="20">
    <source>
        <dbReference type="ARBA" id="ARBA00030438"/>
    </source>
</evidence>
<evidence type="ECO:0000256" key="24">
    <source>
        <dbReference type="SAM" id="Phobius"/>
    </source>
</evidence>
<keyword evidence="17" id="KW-0744">Spermatogenesis</keyword>
<dbReference type="PANTHER" id="PTHR46016">
    <property type="entry name" value="ZINC FINGER, RING/FYVE/PHD-TYPE"/>
    <property type="match status" value="1"/>
</dbReference>
<evidence type="ECO:0000256" key="9">
    <source>
        <dbReference type="ARBA" id="ARBA00022490"/>
    </source>
</evidence>
<keyword evidence="24" id="KW-1133">Transmembrane helix</keyword>
<keyword evidence="19" id="KW-0539">Nucleus</keyword>
<dbReference type="InterPro" id="IPR051438">
    <property type="entry name" value="RNF_E3_ubiq-protein_ligase"/>
</dbReference>
<dbReference type="Pfam" id="PF13445">
    <property type="entry name" value="zf-RING_UBOX"/>
    <property type="match status" value="1"/>
</dbReference>
<sequence>MNYVLYRNNIFYLIYTAYFKTIYFAVFFAPPLVRFHCDVELSGIGVQSGRQHREEEMAMLGSLGAAQQKTNTLAGDRDLTEFVCPVCLEIFDSPVITQCGHTFCQSCLQECLRPQKPVCAVCRSGLEKWTRASDLDAIIHTSVGACKGCGIEVPLSQMRSHTSTCSKYQEYIEEGVRSSAQTQPVVISPVPNRYTFACPYCNSPNLDQDGLVEHCTSHHARDPGQVVCPICASMPWGDPNYRSADFLQHLKIRHTFSYDTFVDYSTDESAMIQEALQRSLMDH</sequence>
<keyword evidence="16" id="KW-0832">Ubl conjugation</keyword>
<evidence type="ECO:0000256" key="10">
    <source>
        <dbReference type="ARBA" id="ARBA00022679"/>
    </source>
</evidence>
<dbReference type="PROSITE" id="PS50089">
    <property type="entry name" value="ZF_RING_2"/>
    <property type="match status" value="1"/>
</dbReference>
<evidence type="ECO:0000256" key="3">
    <source>
        <dbReference type="ARBA" id="ARBA00004496"/>
    </source>
</evidence>
<dbReference type="GO" id="GO:0000209">
    <property type="term" value="P:protein polyubiquitination"/>
    <property type="evidence" value="ECO:0007669"/>
    <property type="project" value="TreeGrafter"/>
</dbReference>
<keyword evidence="11" id="KW-0479">Metal-binding</keyword>
<comment type="subcellular location">
    <subcellularLocation>
        <location evidence="3">Cytoplasm</location>
    </subcellularLocation>
    <subcellularLocation>
        <location evidence="2">Nucleus</location>
    </subcellularLocation>
</comment>
<keyword evidence="18" id="KW-0007">Acetylation</keyword>
<dbReference type="RefSeq" id="XP_012687606.2">
    <property type="nucleotide sequence ID" value="XM_012832152.3"/>
</dbReference>
<evidence type="ECO:0000313" key="28">
    <source>
        <dbReference type="RefSeq" id="XP_012687606.2"/>
    </source>
</evidence>
<dbReference type="InterPro" id="IPR042716">
    <property type="entry name" value="RNF114_RING-HC"/>
</dbReference>
<keyword evidence="14" id="KW-0833">Ubl conjugation pathway</keyword>
<comment type="pathway">
    <text evidence="4">Protein modification; protein ubiquitination.</text>
</comment>
<name>A0A6P3W296_CLUHA</name>
<evidence type="ECO:0000256" key="15">
    <source>
        <dbReference type="ARBA" id="ARBA00022833"/>
    </source>
</evidence>
<evidence type="ECO:0000256" key="7">
    <source>
        <dbReference type="ARBA" id="ARBA00014143"/>
    </source>
</evidence>
<dbReference type="GO" id="GO:0030154">
    <property type="term" value="P:cell differentiation"/>
    <property type="evidence" value="ECO:0007669"/>
    <property type="project" value="UniProtKB-KW"/>
</dbReference>
<dbReference type="Gene3D" id="3.30.40.10">
    <property type="entry name" value="Zinc/RING finger domain, C3HC4 (zinc finger)"/>
    <property type="match status" value="1"/>
</dbReference>
<dbReference type="GO" id="GO:0061630">
    <property type="term" value="F:ubiquitin protein ligase activity"/>
    <property type="evidence" value="ECO:0007669"/>
    <property type="project" value="UniProtKB-EC"/>
</dbReference>
<evidence type="ECO:0000256" key="22">
    <source>
        <dbReference type="ARBA" id="ARBA00033455"/>
    </source>
</evidence>
<keyword evidence="13" id="KW-0221">Differentiation</keyword>
<keyword evidence="10" id="KW-0808">Transferase</keyword>
<dbReference type="InterPro" id="IPR013083">
    <property type="entry name" value="Znf_RING/FYVE/PHD"/>
</dbReference>
<evidence type="ECO:0000256" key="17">
    <source>
        <dbReference type="ARBA" id="ARBA00022871"/>
    </source>
</evidence>
<evidence type="ECO:0000256" key="5">
    <source>
        <dbReference type="ARBA" id="ARBA00011624"/>
    </source>
</evidence>
<dbReference type="PROSITE" id="PS00518">
    <property type="entry name" value="ZF_RING_1"/>
    <property type="match status" value="1"/>
</dbReference>
<evidence type="ECO:0000256" key="14">
    <source>
        <dbReference type="ARBA" id="ARBA00022786"/>
    </source>
</evidence>
<comment type="catalytic activity">
    <reaction evidence="1">
        <text>S-ubiquitinyl-[E2 ubiquitin-conjugating enzyme]-L-cysteine + [acceptor protein]-L-lysine = [E2 ubiquitin-conjugating enzyme]-L-cysteine + N(6)-ubiquitinyl-[acceptor protein]-L-lysine.</text>
        <dbReference type="EC" id="2.3.2.27"/>
    </reaction>
</comment>
<dbReference type="UniPathway" id="UPA00143"/>
<dbReference type="SUPFAM" id="SSF57850">
    <property type="entry name" value="RING/U-box"/>
    <property type="match status" value="1"/>
</dbReference>
<dbReference type="PANTHER" id="PTHR46016:SF3">
    <property type="entry name" value="E3 UBIQUITIN-PROTEIN LIGASE RNF114"/>
    <property type="match status" value="1"/>
</dbReference>
<gene>
    <name evidence="28" type="primary">rnf114</name>
</gene>
<evidence type="ECO:0000256" key="11">
    <source>
        <dbReference type="ARBA" id="ARBA00022723"/>
    </source>
</evidence>
<keyword evidence="8" id="KW-0217">Developmental protein</keyword>
<evidence type="ECO:0000256" key="6">
    <source>
        <dbReference type="ARBA" id="ARBA00012483"/>
    </source>
</evidence>
<dbReference type="Pfam" id="PF05605">
    <property type="entry name" value="zf-Di19"/>
    <property type="match status" value="1"/>
</dbReference>
<evidence type="ECO:0000256" key="21">
    <source>
        <dbReference type="ARBA" id="ARBA00031134"/>
    </source>
</evidence>
<dbReference type="InterPro" id="IPR034734">
    <property type="entry name" value="ZF_C2HC_RNF"/>
</dbReference>
<dbReference type="GeneID" id="105904292"/>
<dbReference type="GO" id="GO:0005737">
    <property type="term" value="C:cytoplasm"/>
    <property type="evidence" value="ECO:0007669"/>
    <property type="project" value="UniProtKB-SubCell"/>
</dbReference>
<dbReference type="PROSITE" id="PS51803">
    <property type="entry name" value="ZF_C2HC_RNF"/>
    <property type="match status" value="1"/>
</dbReference>
<keyword evidence="15" id="KW-0862">Zinc</keyword>
<dbReference type="AlphaFoldDB" id="A0A6P3W296"/>
<evidence type="ECO:0000256" key="19">
    <source>
        <dbReference type="ARBA" id="ARBA00023242"/>
    </source>
</evidence>
<keyword evidence="27" id="KW-1185">Reference proteome</keyword>
<dbReference type="InterPro" id="IPR008598">
    <property type="entry name" value="Di19_Zn-bd"/>
</dbReference>
<dbReference type="KEGG" id="char:105904292"/>
<dbReference type="GO" id="GO:0006511">
    <property type="term" value="P:ubiquitin-dependent protein catabolic process"/>
    <property type="evidence" value="ECO:0007669"/>
    <property type="project" value="TreeGrafter"/>
</dbReference>
<dbReference type="GO" id="GO:0007283">
    <property type="term" value="P:spermatogenesis"/>
    <property type="evidence" value="ECO:0007669"/>
    <property type="project" value="UniProtKB-KW"/>
</dbReference>
<keyword evidence="24" id="KW-0472">Membrane</keyword>
<dbReference type="OrthoDB" id="6270329at2759"/>
<dbReference type="CDD" id="cd16540">
    <property type="entry name" value="RING-HC_RNF114"/>
    <property type="match status" value="1"/>
</dbReference>
<evidence type="ECO:0000259" key="25">
    <source>
        <dbReference type="PROSITE" id="PS50089"/>
    </source>
</evidence>
<dbReference type="InterPro" id="IPR017907">
    <property type="entry name" value="Znf_RING_CS"/>
</dbReference>
<dbReference type="Proteomes" id="UP000515152">
    <property type="component" value="Chromosome 4"/>
</dbReference>